<organism evidence="3 4">
    <name type="scientific">Enterovirga rhinocerotis</name>
    <dbReference type="NCBI Taxonomy" id="1339210"/>
    <lineage>
        <taxon>Bacteria</taxon>
        <taxon>Pseudomonadati</taxon>
        <taxon>Pseudomonadota</taxon>
        <taxon>Alphaproteobacteria</taxon>
        <taxon>Hyphomicrobiales</taxon>
        <taxon>Methylobacteriaceae</taxon>
        <taxon>Enterovirga</taxon>
    </lineage>
</organism>
<feature type="compositionally biased region" description="Gly residues" evidence="1">
    <location>
        <begin position="72"/>
        <end position="85"/>
    </location>
</feature>
<keyword evidence="2" id="KW-0732">Signal</keyword>
<feature type="chain" id="PRO_5020343925" evidence="2">
    <location>
        <begin position="23"/>
        <end position="85"/>
    </location>
</feature>
<name>A0A4R7CAR9_9HYPH</name>
<feature type="signal peptide" evidence="2">
    <location>
        <begin position="1"/>
        <end position="22"/>
    </location>
</feature>
<proteinExistence type="predicted"/>
<dbReference type="AlphaFoldDB" id="A0A4R7CAR9"/>
<dbReference type="Proteomes" id="UP000295122">
    <property type="component" value="Unassembled WGS sequence"/>
</dbReference>
<comment type="caution">
    <text evidence="3">The sequence shown here is derived from an EMBL/GenBank/DDBJ whole genome shotgun (WGS) entry which is preliminary data.</text>
</comment>
<dbReference type="EMBL" id="SNZR01000011">
    <property type="protein sequence ID" value="TDR94116.1"/>
    <property type="molecule type" value="Genomic_DNA"/>
</dbReference>
<keyword evidence="4" id="KW-1185">Reference proteome</keyword>
<evidence type="ECO:0000256" key="2">
    <source>
        <dbReference type="SAM" id="SignalP"/>
    </source>
</evidence>
<evidence type="ECO:0000313" key="3">
    <source>
        <dbReference type="EMBL" id="TDR94116.1"/>
    </source>
</evidence>
<evidence type="ECO:0000313" key="4">
    <source>
        <dbReference type="Proteomes" id="UP000295122"/>
    </source>
</evidence>
<sequence length="85" mass="8836">MRKTSLALLAGIVALAAVPVEAQTTRHHRYDTRGSEAHRAARPAPRHVERAPVRQAPVVPITRWNTPNADGNFGGPGAGGAGPGA</sequence>
<evidence type="ECO:0000256" key="1">
    <source>
        <dbReference type="SAM" id="MobiDB-lite"/>
    </source>
</evidence>
<protein>
    <submittedName>
        <fullName evidence="3">Uncharacterized protein</fullName>
    </submittedName>
</protein>
<accession>A0A4R7CAR9</accession>
<feature type="region of interest" description="Disordered" evidence="1">
    <location>
        <begin position="24"/>
        <end position="85"/>
    </location>
</feature>
<gene>
    <name evidence="3" type="ORF">EV668_1389</name>
</gene>
<reference evidence="3 4" key="1">
    <citation type="submission" date="2019-03" db="EMBL/GenBank/DDBJ databases">
        <title>Genomic Encyclopedia of Type Strains, Phase IV (KMG-IV): sequencing the most valuable type-strain genomes for metagenomic binning, comparative biology and taxonomic classification.</title>
        <authorList>
            <person name="Goeker M."/>
        </authorList>
    </citation>
    <scope>NUCLEOTIDE SEQUENCE [LARGE SCALE GENOMIC DNA]</scope>
    <source>
        <strain evidence="3 4">DSM 25903</strain>
    </source>
</reference>